<protein>
    <recommendedName>
        <fullName evidence="4">Transporter</fullName>
    </recommendedName>
</protein>
<dbReference type="RefSeq" id="WP_137018933.1">
    <property type="nucleotide sequence ID" value="NZ_SZNS01000041.1"/>
</dbReference>
<name>A0A9X8ZDX9_9BACI</name>
<evidence type="ECO:0000313" key="2">
    <source>
        <dbReference type="EMBL" id="TKH07869.1"/>
    </source>
</evidence>
<gene>
    <name evidence="2" type="ORF">FC678_22105</name>
</gene>
<dbReference type="AlphaFoldDB" id="A0A9X8ZDX9"/>
<comment type="caution">
    <text evidence="2">The sequence shown here is derived from an EMBL/GenBank/DDBJ whole genome shotgun (WGS) entry which is preliminary data.</text>
</comment>
<proteinExistence type="predicted"/>
<dbReference type="Proteomes" id="UP000309170">
    <property type="component" value="Unassembled WGS sequence"/>
</dbReference>
<evidence type="ECO:0000256" key="1">
    <source>
        <dbReference type="SAM" id="MobiDB-lite"/>
    </source>
</evidence>
<evidence type="ECO:0000313" key="3">
    <source>
        <dbReference type="Proteomes" id="UP000309170"/>
    </source>
</evidence>
<organism evidence="2 3">
    <name type="scientific">Peribacillus simplex</name>
    <dbReference type="NCBI Taxonomy" id="1478"/>
    <lineage>
        <taxon>Bacteria</taxon>
        <taxon>Bacillati</taxon>
        <taxon>Bacillota</taxon>
        <taxon>Bacilli</taxon>
        <taxon>Bacillales</taxon>
        <taxon>Bacillaceae</taxon>
        <taxon>Peribacillus</taxon>
    </lineage>
</organism>
<evidence type="ECO:0008006" key="4">
    <source>
        <dbReference type="Google" id="ProtNLM"/>
    </source>
</evidence>
<feature type="region of interest" description="Disordered" evidence="1">
    <location>
        <begin position="43"/>
        <end position="75"/>
    </location>
</feature>
<dbReference type="OrthoDB" id="2068061at2"/>
<reference evidence="2 3" key="1">
    <citation type="journal article" date="2019" name="Environ. Microbiol.">
        <title>An active ?-lactamase is a part of an orchestrated cell wall stress resistance network of Bacillus subtilis and related rhizosphere species.</title>
        <authorList>
            <person name="Bucher T."/>
            <person name="Keren-Paz A."/>
            <person name="Hausser J."/>
            <person name="Olender T."/>
            <person name="Cytryn E."/>
            <person name="Kolodkin-Gal I."/>
        </authorList>
    </citation>
    <scope>NUCLEOTIDE SEQUENCE [LARGE SCALE GENOMIC DNA]</scope>
    <source>
        <strain evidence="2 3">I4</strain>
    </source>
</reference>
<feature type="compositionally biased region" description="Pro residues" evidence="1">
    <location>
        <begin position="49"/>
        <end position="75"/>
    </location>
</feature>
<sequence length="153" mass="17790">MKPYNSFNQQIHHNGTENIYQNAHHRNKDNDFLAVPYPFENQIMDVRTPGPPGPSYGDQPPPRPPHGGGPPHIAPPLFTPQLHDGMSKAMDTGSMKGCLYKHTYVWLKNGRSFWFYPTYVGYNSVAGYRWRRSQQRWAYYGTDAHEIQFFHCY</sequence>
<dbReference type="EMBL" id="SZNT01000457">
    <property type="protein sequence ID" value="TKH07869.1"/>
    <property type="molecule type" value="Genomic_DNA"/>
</dbReference>
<accession>A0A9X8ZDX9</accession>